<accession>A0A915U2H0</accession>
<organism evidence="1 2">
    <name type="scientific">Desulfolithobacter dissulfuricans</name>
    <dbReference type="NCBI Taxonomy" id="2795293"/>
    <lineage>
        <taxon>Bacteria</taxon>
        <taxon>Pseudomonadati</taxon>
        <taxon>Thermodesulfobacteriota</taxon>
        <taxon>Desulfobulbia</taxon>
        <taxon>Desulfobulbales</taxon>
        <taxon>Desulfobulbaceae</taxon>
        <taxon>Desulfolithobacter</taxon>
    </lineage>
</organism>
<proteinExistence type="predicted"/>
<evidence type="ECO:0000313" key="2">
    <source>
        <dbReference type="Proteomes" id="UP001063350"/>
    </source>
</evidence>
<gene>
    <name evidence="1" type="ORF">GF1_16780</name>
</gene>
<dbReference type="AlphaFoldDB" id="A0A915U2H0"/>
<dbReference type="EMBL" id="AP024233">
    <property type="protein sequence ID" value="BCO09302.1"/>
    <property type="molecule type" value="Genomic_DNA"/>
</dbReference>
<protein>
    <submittedName>
        <fullName evidence="1">Uncharacterized protein</fullName>
    </submittedName>
</protein>
<reference evidence="1" key="1">
    <citation type="submission" date="2020-12" db="EMBL/GenBank/DDBJ databases">
        <title>Desulfobium dissulfuricans gen. nov., sp. nov., a novel mesophilic, sulfate-reducing bacterium isolated from a deep-sea hydrothermal vent.</title>
        <authorList>
            <person name="Hashimoto Y."/>
            <person name="Tame A."/>
            <person name="Sawayama S."/>
            <person name="Miyazaki J."/>
            <person name="Takai K."/>
            <person name="Nakagawa S."/>
        </authorList>
    </citation>
    <scope>NUCLEOTIDE SEQUENCE</scope>
    <source>
        <strain evidence="1">GF1</strain>
    </source>
</reference>
<keyword evidence="2" id="KW-1185">Reference proteome</keyword>
<name>A0A915U2H0_9BACT</name>
<sequence>MMIRNYIKAHPLYKELQALKKWNRIEPNEWRFHRIGELQTWLRSTLFLYRFDIGSF</sequence>
<evidence type="ECO:0000313" key="1">
    <source>
        <dbReference type="EMBL" id="BCO09302.1"/>
    </source>
</evidence>
<dbReference type="KEGG" id="ddu:GF1_16780"/>
<dbReference type="Proteomes" id="UP001063350">
    <property type="component" value="Chromosome"/>
</dbReference>